<feature type="transmembrane region" description="Helical" evidence="8">
    <location>
        <begin position="268"/>
        <end position="287"/>
    </location>
</feature>
<dbReference type="EMBL" id="KZ825133">
    <property type="protein sequence ID" value="PYI19574.1"/>
    <property type="molecule type" value="Genomic_DNA"/>
</dbReference>
<proteinExistence type="predicted"/>
<evidence type="ECO:0000256" key="1">
    <source>
        <dbReference type="ARBA" id="ARBA00004141"/>
    </source>
</evidence>
<dbReference type="PANTHER" id="PTHR32468:SF0">
    <property type="entry name" value="K(+)_H(+) ANTIPORTER 1"/>
    <property type="match status" value="1"/>
</dbReference>
<keyword evidence="6 8" id="KW-0472">Membrane</keyword>
<evidence type="ECO:0000256" key="7">
    <source>
        <dbReference type="SAM" id="MobiDB-lite"/>
    </source>
</evidence>
<feature type="transmembrane region" description="Helical" evidence="8">
    <location>
        <begin position="123"/>
        <end position="145"/>
    </location>
</feature>
<feature type="domain" description="Cation/H+ exchanger transmembrane" evidence="9">
    <location>
        <begin position="41"/>
        <end position="427"/>
    </location>
</feature>
<keyword evidence="2" id="KW-0813">Transport</keyword>
<gene>
    <name evidence="10" type="ORF">BO99DRAFT_332856</name>
</gene>
<dbReference type="GO" id="GO:0015297">
    <property type="term" value="F:antiporter activity"/>
    <property type="evidence" value="ECO:0007669"/>
    <property type="project" value="InterPro"/>
</dbReference>
<sequence>MSSNSTTSQVKSQAGILEGSNPTVYDSSNPIILFIIQASIIIVLCRLLHWPLSKIRQPRVIAEVIAGVVLGPSVMGRIPGFTDAIFPKASIPGLNLVANLGLILFLFLVGLETNLRFLISNWRVAVSVSAAGMVLPFGLGCAVAYGLYNAFRNEPDTVDINFGTYLLFIGIAMAITAFPVLCRILTELKLLGTNVGVIVLSAGVGNDVVGWILLALCVALVNAGSGLTALWVLLVCVGYVLFLIFIFRPLFLRFLAHTGSLQKGPSQSVVAITLLLALASAFFTQVIGVHAIFGGFLIGLLCPHEGGFAIKLTEKIEDLVAALFLPLYFTLSGLQTNLGLLDNGTVWGYVFAIIAIAFIAKVTGGALASRLNGLLWRESFSIGVLMSCKGLVELIVLNIGLQAKILSTRTFTMFVVMALVTTFATTPLTVALYPKWYQIKVDRWRRGEIDWATGKPLPPDSRMDSITAAKSAHHGDHHETLGHHRPVRNLLVYLRLDGLSGLCTLAGLLAPNTHTHNNTHNHPRVHPDKRTPTSLDPDTKHADESAPAETEITELDAPAPQSLQVHGVRLLELTDRDSSVMKVSEIEQYTLSDPVVNTFRAFGQWHDLSIVAGVSVVPEHSFADTVVGMAREEAADLVLLPWSETGAMGEQYHLHSPVEEGVRFLDGQPYAAFVGSVLDGSPAASANVGVLVERNLYAPQHALGAAGGGASGVRHRPSLGAMSVQRSSSVWNARGGGGAAKAHHIVVPFVGGRDDRLAVRFVCQVASCDLVTVSVVHLEIPGATGASGSVSASGSGVVPEELVESDAAFLSVMKDSLDEEVLDRVVFKKTAVKTEAEAVATMVELVKDEMVRSYHKAGNLVVVGRRHAALDELLASQPDGGAASAAAHDEVGAEAARVLGVLGQALVKKENRIVGDVLVMQRNKGQGSGDQSQNQPGVLAAHVVEELRGEQGRDGTQRLGPLAEGDATTGLGEEEQDDQGERDVGQTLDTFHPAPVEGLVDEAGVDRGGHGTEDGDPREGGDGNGAVLRVVHITEGTTDQDGTDATEQTEQGTADEDGADVLTQGETDEHDDEAEVGSDVDDTATRQLTEGGQKEGSEGADEVEEEETQFGDLLGHTQIRSHITQSRAVSCRGETDEQGHQTEQGGDESLVFAIPVERVLLVTGDEVEDDILVAVLDDAFGLG</sequence>
<dbReference type="PANTHER" id="PTHR32468">
    <property type="entry name" value="CATION/H + ANTIPORTER"/>
    <property type="match status" value="1"/>
</dbReference>
<dbReference type="InterPro" id="IPR050794">
    <property type="entry name" value="CPA2_transporter"/>
</dbReference>
<dbReference type="Gene3D" id="1.20.1530.20">
    <property type="match status" value="1"/>
</dbReference>
<feature type="transmembrane region" description="Helical" evidence="8">
    <location>
        <begin position="411"/>
        <end position="433"/>
    </location>
</feature>
<keyword evidence="5" id="KW-0406">Ion transport</keyword>
<feature type="region of interest" description="Disordered" evidence="7">
    <location>
        <begin position="1066"/>
        <end position="1085"/>
    </location>
</feature>
<keyword evidence="11" id="KW-1185">Reference proteome</keyword>
<feature type="compositionally biased region" description="Basic and acidic residues" evidence="7">
    <location>
        <begin position="525"/>
        <end position="544"/>
    </location>
</feature>
<reference evidence="10 11" key="1">
    <citation type="submission" date="2018-02" db="EMBL/GenBank/DDBJ databases">
        <title>The genomes of Aspergillus section Nigri reveals drivers in fungal speciation.</title>
        <authorList>
            <consortium name="DOE Joint Genome Institute"/>
            <person name="Vesth T.C."/>
            <person name="Nybo J."/>
            <person name="Theobald S."/>
            <person name="Brandl J."/>
            <person name="Frisvad J.C."/>
            <person name="Nielsen K.F."/>
            <person name="Lyhne E.K."/>
            <person name="Kogle M.E."/>
            <person name="Kuo A."/>
            <person name="Riley R."/>
            <person name="Clum A."/>
            <person name="Nolan M."/>
            <person name="Lipzen A."/>
            <person name="Salamov A."/>
            <person name="Henrissat B."/>
            <person name="Wiebenga A."/>
            <person name="De vries R.P."/>
            <person name="Grigoriev I.V."/>
            <person name="Mortensen U.H."/>
            <person name="Andersen M.R."/>
            <person name="Baker S.E."/>
        </authorList>
    </citation>
    <scope>NUCLEOTIDE SEQUENCE [LARGE SCALE GENOMIC DNA]</scope>
    <source>
        <strain evidence="10 11">CBS 115571</strain>
    </source>
</reference>
<name>A0A2V5HCM5_ASPV1</name>
<feature type="region of interest" description="Disordered" evidence="7">
    <location>
        <begin position="514"/>
        <end position="549"/>
    </location>
</feature>
<keyword evidence="4 8" id="KW-1133">Transmembrane helix</keyword>
<evidence type="ECO:0000256" key="5">
    <source>
        <dbReference type="ARBA" id="ARBA00023065"/>
    </source>
</evidence>
<keyword evidence="3 8" id="KW-0812">Transmembrane</keyword>
<protein>
    <recommendedName>
        <fullName evidence="9">Cation/H+ exchanger transmembrane domain-containing protein</fullName>
    </recommendedName>
</protein>
<accession>A0A2V5HCM5</accession>
<feature type="transmembrane region" description="Helical" evidence="8">
    <location>
        <begin position="197"/>
        <end position="221"/>
    </location>
</feature>
<evidence type="ECO:0000256" key="4">
    <source>
        <dbReference type="ARBA" id="ARBA00022989"/>
    </source>
</evidence>
<feature type="transmembrane region" description="Helical" evidence="8">
    <location>
        <begin position="90"/>
        <end position="111"/>
    </location>
</feature>
<evidence type="ECO:0000313" key="10">
    <source>
        <dbReference type="EMBL" id="PYI19574.1"/>
    </source>
</evidence>
<feature type="transmembrane region" description="Helical" evidence="8">
    <location>
        <begin position="165"/>
        <end position="185"/>
    </location>
</feature>
<dbReference type="OMA" id="DSTHETE"/>
<evidence type="ECO:0000256" key="3">
    <source>
        <dbReference type="ARBA" id="ARBA00022692"/>
    </source>
</evidence>
<evidence type="ECO:0000256" key="8">
    <source>
        <dbReference type="SAM" id="Phobius"/>
    </source>
</evidence>
<feature type="transmembrane region" description="Helical" evidence="8">
    <location>
        <begin position="227"/>
        <end position="247"/>
    </location>
</feature>
<dbReference type="Pfam" id="PF00999">
    <property type="entry name" value="Na_H_Exchanger"/>
    <property type="match status" value="1"/>
</dbReference>
<dbReference type="InterPro" id="IPR006153">
    <property type="entry name" value="Cation/H_exchanger_TM"/>
</dbReference>
<dbReference type="Proteomes" id="UP000249829">
    <property type="component" value="Unassembled WGS sequence"/>
</dbReference>
<dbReference type="AlphaFoldDB" id="A0A2V5HCM5"/>
<feature type="compositionally biased region" description="Basic and acidic residues" evidence="7">
    <location>
        <begin position="1004"/>
        <end position="1021"/>
    </location>
</feature>
<comment type="subcellular location">
    <subcellularLocation>
        <location evidence="1">Membrane</location>
        <topology evidence="1">Multi-pass membrane protein</topology>
    </subcellularLocation>
</comment>
<evidence type="ECO:0000256" key="2">
    <source>
        <dbReference type="ARBA" id="ARBA00022448"/>
    </source>
</evidence>
<feature type="region of interest" description="Disordered" evidence="7">
    <location>
        <begin position="949"/>
        <end position="1059"/>
    </location>
</feature>
<feature type="transmembrane region" description="Helical" evidence="8">
    <location>
        <begin position="380"/>
        <end position="399"/>
    </location>
</feature>
<feature type="transmembrane region" description="Helical" evidence="8">
    <location>
        <begin position="60"/>
        <end position="78"/>
    </location>
</feature>
<feature type="transmembrane region" description="Helical" evidence="8">
    <location>
        <begin position="31"/>
        <end position="48"/>
    </location>
</feature>
<dbReference type="GO" id="GO:1902600">
    <property type="term" value="P:proton transmembrane transport"/>
    <property type="evidence" value="ECO:0007669"/>
    <property type="project" value="InterPro"/>
</dbReference>
<feature type="transmembrane region" description="Helical" evidence="8">
    <location>
        <begin position="346"/>
        <end position="368"/>
    </location>
</feature>
<feature type="transmembrane region" description="Helical" evidence="8">
    <location>
        <begin position="319"/>
        <end position="340"/>
    </location>
</feature>
<organism evidence="10 11">
    <name type="scientific">Aspergillus violaceofuscus (strain CBS 115571)</name>
    <dbReference type="NCBI Taxonomy" id="1450538"/>
    <lineage>
        <taxon>Eukaryota</taxon>
        <taxon>Fungi</taxon>
        <taxon>Dikarya</taxon>
        <taxon>Ascomycota</taxon>
        <taxon>Pezizomycotina</taxon>
        <taxon>Eurotiomycetes</taxon>
        <taxon>Eurotiomycetidae</taxon>
        <taxon>Eurotiales</taxon>
        <taxon>Aspergillaceae</taxon>
        <taxon>Aspergillus</taxon>
    </lineage>
</organism>
<evidence type="ECO:0000259" key="9">
    <source>
        <dbReference type="Pfam" id="PF00999"/>
    </source>
</evidence>
<evidence type="ECO:0000256" key="6">
    <source>
        <dbReference type="ARBA" id="ARBA00023136"/>
    </source>
</evidence>
<evidence type="ECO:0000313" key="11">
    <source>
        <dbReference type="Proteomes" id="UP000249829"/>
    </source>
</evidence>
<feature type="compositionally biased region" description="Acidic residues" evidence="7">
    <location>
        <begin position="1066"/>
        <end position="1082"/>
    </location>
</feature>
<dbReference type="GO" id="GO:0016020">
    <property type="term" value="C:membrane"/>
    <property type="evidence" value="ECO:0007669"/>
    <property type="project" value="UniProtKB-SubCell"/>
</dbReference>
<dbReference type="STRING" id="1450538.A0A2V5HCM5"/>
<feature type="compositionally biased region" description="Polar residues" evidence="7">
    <location>
        <begin position="1035"/>
        <end position="1052"/>
    </location>
</feature>
<dbReference type="InterPro" id="IPR038770">
    <property type="entry name" value="Na+/solute_symporter_sf"/>
</dbReference>